<dbReference type="EMBL" id="AQHR01000022">
    <property type="protein sequence ID" value="EON78747.1"/>
    <property type="molecule type" value="Genomic_DNA"/>
</dbReference>
<dbReference type="RefSeq" id="WP_010852792.1">
    <property type="nucleotide sequence ID" value="NZ_AQHR01000022.1"/>
</dbReference>
<comment type="caution">
    <text evidence="1">The sequence shown here is derived from an EMBL/GenBank/DDBJ whole genome shotgun (WGS) entry which is preliminary data.</text>
</comment>
<organism evidence="1 2">
    <name type="scientific">Lunatimonas lonarensis</name>
    <dbReference type="NCBI Taxonomy" id="1232681"/>
    <lineage>
        <taxon>Bacteria</taxon>
        <taxon>Pseudomonadati</taxon>
        <taxon>Bacteroidota</taxon>
        <taxon>Cytophagia</taxon>
        <taxon>Cytophagales</taxon>
        <taxon>Cyclobacteriaceae</taxon>
    </lineage>
</organism>
<dbReference type="OrthoDB" id="973072at2"/>
<dbReference type="Proteomes" id="UP000013909">
    <property type="component" value="Unassembled WGS sequence"/>
</dbReference>
<accession>R7ZXE9</accession>
<dbReference type="AlphaFoldDB" id="R7ZXE9"/>
<reference evidence="1 2" key="1">
    <citation type="submission" date="2013-02" db="EMBL/GenBank/DDBJ databases">
        <title>A novel strain isolated from Lonar lake, Maharashtra, India.</title>
        <authorList>
            <person name="Singh A."/>
        </authorList>
    </citation>
    <scope>NUCLEOTIDE SEQUENCE [LARGE SCALE GENOMIC DNA]</scope>
    <source>
        <strain evidence="1 2">AK24</strain>
    </source>
</reference>
<name>R7ZXE9_9BACT</name>
<dbReference type="InterPro" id="IPR011990">
    <property type="entry name" value="TPR-like_helical_dom_sf"/>
</dbReference>
<evidence type="ECO:0000313" key="2">
    <source>
        <dbReference type="Proteomes" id="UP000013909"/>
    </source>
</evidence>
<evidence type="ECO:0008006" key="3">
    <source>
        <dbReference type="Google" id="ProtNLM"/>
    </source>
</evidence>
<keyword evidence="2" id="KW-1185">Reference proteome</keyword>
<proteinExistence type="predicted"/>
<dbReference type="Pfam" id="PF12771">
    <property type="entry name" value="SusD-like_2"/>
    <property type="match status" value="1"/>
</dbReference>
<dbReference type="InterPro" id="IPR041662">
    <property type="entry name" value="SusD-like_2"/>
</dbReference>
<dbReference type="STRING" id="1232681.ADIS_0644"/>
<evidence type="ECO:0000313" key="1">
    <source>
        <dbReference type="EMBL" id="EON78747.1"/>
    </source>
</evidence>
<sequence length="506" mass="56286">MQTIRINAKIYVFLFLIVLNIGCDSFLDVNENPNAPISENLPLSAKLPAALVATVNQEVGSINQIGGFWGGYWGTNNEGANLFFDLKTYNGLDIRDQRGGIPIWENGYNNILYFKLIQEEAEAEGDLFYVGSSKIMQGWLFLRLVDFYNNIPFDEAGRGNTYLNPTYEPGEQVYRKAVQLISEGIQDVKSSGVIPSQTHGDVLFGGQKSLWAKFGNTIKLRALIRQSEKGDPNYINSEIQAIQQEGSGFLQPGESANVNPGYLNTPGKLNPFWASNYRDAQGAFTSNHQHIRPTVYLISQYESLNDPRLQRLYTDVNGTYRGVLFGNPDAGNPAYARINTSAFRGPAENGGSPTGIFHSFNQSSVLLSDTESLFLQAEAVLRGWLSGDLTSLLQEAIASSLDYMKVDAPGKSAYLLQEAARLDSAENKLEYLILQKWLALNSISSIEAWNDHRRLGLPEFPATIASGVEGRPLRLMYPETERGTNYEQVLAQGSDFTLRDKVWWMP</sequence>
<dbReference type="SUPFAM" id="SSF48452">
    <property type="entry name" value="TPR-like"/>
    <property type="match status" value="1"/>
</dbReference>
<gene>
    <name evidence="1" type="ORF">ADIS_0644</name>
</gene>
<dbReference type="Gene3D" id="1.25.40.390">
    <property type="match status" value="1"/>
</dbReference>
<dbReference type="PATRIC" id="fig|1288963.3.peg.641"/>
<protein>
    <recommendedName>
        <fullName evidence="3">SusD/RagB family nutrient-binding outer membrane lipoprotein</fullName>
    </recommendedName>
</protein>